<keyword evidence="1" id="KW-0472">Membrane</keyword>
<evidence type="ECO:0000313" key="3">
    <source>
        <dbReference type="Proteomes" id="UP000245202"/>
    </source>
</evidence>
<feature type="transmembrane region" description="Helical" evidence="1">
    <location>
        <begin position="12"/>
        <end position="34"/>
    </location>
</feature>
<keyword evidence="3" id="KW-1185">Reference proteome</keyword>
<organism evidence="2 3">
    <name type="scientific">Paenibacillus agaridevorans</name>
    <dbReference type="NCBI Taxonomy" id="171404"/>
    <lineage>
        <taxon>Bacteria</taxon>
        <taxon>Bacillati</taxon>
        <taxon>Bacillota</taxon>
        <taxon>Bacilli</taxon>
        <taxon>Bacillales</taxon>
        <taxon>Paenibacillaceae</taxon>
        <taxon>Paenibacillus</taxon>
    </lineage>
</organism>
<proteinExistence type="predicted"/>
<evidence type="ECO:0000256" key="1">
    <source>
        <dbReference type="SAM" id="Phobius"/>
    </source>
</evidence>
<protein>
    <submittedName>
        <fullName evidence="2">Uncharacterized protein</fullName>
    </submittedName>
</protein>
<evidence type="ECO:0000313" key="2">
    <source>
        <dbReference type="EMBL" id="GBG07488.1"/>
    </source>
</evidence>
<accession>A0A2R5ER30</accession>
<keyword evidence="1" id="KW-1133">Transmembrane helix</keyword>
<dbReference type="EMBL" id="BDQX01000098">
    <property type="protein sequence ID" value="GBG07488.1"/>
    <property type="molecule type" value="Genomic_DNA"/>
</dbReference>
<dbReference type="Proteomes" id="UP000245202">
    <property type="component" value="Unassembled WGS sequence"/>
</dbReference>
<dbReference type="AlphaFoldDB" id="A0A2R5ER30"/>
<sequence>MDAKKIIRLTFIVMTVILIDIAILSPGLLAIGFGENALKSATAAATLAGSAAIILYSSYTLLFKKEARIPILEVHTPEEFEIALKQFQKVKAVENDVSLALHQIDRIKKRHDTLLNVLNQRFVPGGLSFVKFADTTKNVENLFFTNIRGILTHLHIFDEREYNRVMTQNAASSSQVQLRKKEVFREYLFFIRSSLETNEEILLKLDKLILEVSRLDTVELKDMETMPCMQEIDTLIKQTRLYKS</sequence>
<gene>
    <name evidence="2" type="ORF">PAT3040_02040</name>
</gene>
<dbReference type="RefSeq" id="WP_108992532.1">
    <property type="nucleotide sequence ID" value="NZ_BDQX01000098.1"/>
</dbReference>
<name>A0A2R5ER30_9BACL</name>
<feature type="transmembrane region" description="Helical" evidence="1">
    <location>
        <begin position="40"/>
        <end position="62"/>
    </location>
</feature>
<keyword evidence="1" id="KW-0812">Transmembrane</keyword>
<reference evidence="2 3" key="1">
    <citation type="submission" date="2017-08" db="EMBL/GenBank/DDBJ databases">
        <title>Substantial Increase in Enzyme Production by Combined Drug-Resistance Mutations in Paenibacillus agaridevorans.</title>
        <authorList>
            <person name="Tanaka Y."/>
            <person name="Funane K."/>
            <person name="Hosaka T."/>
            <person name="Shiwa Y."/>
            <person name="Fujita N."/>
            <person name="Miyazaki T."/>
            <person name="Yoshikawa H."/>
            <person name="Murakami K."/>
            <person name="Kasahara K."/>
            <person name="Inaoka T."/>
            <person name="Hiraga Y."/>
            <person name="Ochi K."/>
        </authorList>
    </citation>
    <scope>NUCLEOTIDE SEQUENCE [LARGE SCALE GENOMIC DNA]</scope>
    <source>
        <strain evidence="2 3">T-3040</strain>
    </source>
</reference>
<comment type="caution">
    <text evidence="2">The sequence shown here is derived from an EMBL/GenBank/DDBJ whole genome shotgun (WGS) entry which is preliminary data.</text>
</comment>